<evidence type="ECO:0000256" key="1">
    <source>
        <dbReference type="ARBA" id="ARBA00005964"/>
    </source>
</evidence>
<evidence type="ECO:0000256" key="4">
    <source>
        <dbReference type="RuleBase" id="RU361235"/>
    </source>
</evidence>
<keyword evidence="3 4" id="KW-0378">Hydrolase</keyword>
<dbReference type="Gene3D" id="3.40.50.1820">
    <property type="entry name" value="alpha/beta hydrolase"/>
    <property type="match status" value="1"/>
</dbReference>
<dbReference type="InterPro" id="IPR019826">
    <property type="entry name" value="Carboxylesterase_B_AS"/>
</dbReference>
<dbReference type="SUPFAM" id="SSF53474">
    <property type="entry name" value="alpha/beta-Hydrolases"/>
    <property type="match status" value="1"/>
</dbReference>
<evidence type="ECO:0000313" key="6">
    <source>
        <dbReference type="Proteomes" id="UP000887575"/>
    </source>
</evidence>
<organism evidence="6 7">
    <name type="scientific">Mesorhabditis belari</name>
    <dbReference type="NCBI Taxonomy" id="2138241"/>
    <lineage>
        <taxon>Eukaryota</taxon>
        <taxon>Metazoa</taxon>
        <taxon>Ecdysozoa</taxon>
        <taxon>Nematoda</taxon>
        <taxon>Chromadorea</taxon>
        <taxon>Rhabditida</taxon>
        <taxon>Rhabditina</taxon>
        <taxon>Rhabditomorpha</taxon>
        <taxon>Rhabditoidea</taxon>
        <taxon>Rhabditidae</taxon>
        <taxon>Mesorhabditinae</taxon>
        <taxon>Mesorhabditis</taxon>
    </lineage>
</organism>
<reference evidence="7" key="1">
    <citation type="submission" date="2024-02" db="UniProtKB">
        <authorList>
            <consortium name="WormBaseParasite"/>
        </authorList>
    </citation>
    <scope>IDENTIFICATION</scope>
</reference>
<name>A0AAF3FAQ2_9BILA</name>
<dbReference type="PANTHER" id="PTHR11559">
    <property type="entry name" value="CARBOXYLESTERASE"/>
    <property type="match status" value="1"/>
</dbReference>
<evidence type="ECO:0000256" key="3">
    <source>
        <dbReference type="ARBA" id="ARBA00022801"/>
    </source>
</evidence>
<evidence type="ECO:0000256" key="2">
    <source>
        <dbReference type="ARBA" id="ARBA00022487"/>
    </source>
</evidence>
<proteinExistence type="inferred from homology"/>
<dbReference type="EC" id="3.1.1.-" evidence="4"/>
<evidence type="ECO:0000259" key="5">
    <source>
        <dbReference type="Pfam" id="PF00135"/>
    </source>
</evidence>
<dbReference type="WBParaSite" id="MBELARI_LOCUS4024">
    <property type="protein sequence ID" value="MBELARI_LOCUS4024"/>
    <property type="gene ID" value="MBELARI_LOCUS4024"/>
</dbReference>
<dbReference type="Pfam" id="PF00135">
    <property type="entry name" value="COesterase"/>
    <property type="match status" value="1"/>
</dbReference>
<dbReference type="PROSITE" id="PS00941">
    <property type="entry name" value="CARBOXYLESTERASE_B_2"/>
    <property type="match status" value="1"/>
</dbReference>
<dbReference type="InterPro" id="IPR029058">
    <property type="entry name" value="AB_hydrolase_fold"/>
</dbReference>
<dbReference type="Proteomes" id="UP000887575">
    <property type="component" value="Unassembled WGS sequence"/>
</dbReference>
<evidence type="ECO:0000313" key="7">
    <source>
        <dbReference type="WBParaSite" id="MBELARI_LOCUS4024"/>
    </source>
</evidence>
<keyword evidence="6" id="KW-1185">Reference proteome</keyword>
<dbReference type="GO" id="GO:0052689">
    <property type="term" value="F:carboxylic ester hydrolase activity"/>
    <property type="evidence" value="ECO:0007669"/>
    <property type="project" value="UniProtKB-KW"/>
</dbReference>
<protein>
    <recommendedName>
        <fullName evidence="4">Carboxylic ester hydrolase</fullName>
        <ecNumber evidence="4">3.1.1.-</ecNumber>
    </recommendedName>
</protein>
<dbReference type="PROSITE" id="PS00122">
    <property type="entry name" value="CARBOXYLESTERASE_B_1"/>
    <property type="match status" value="1"/>
</dbReference>
<keyword evidence="2" id="KW-0719">Serine esterase</keyword>
<accession>A0AAF3FAQ2</accession>
<dbReference type="InterPro" id="IPR002018">
    <property type="entry name" value="CarbesteraseB"/>
</dbReference>
<sequence length="499" mass="56578">MRHLVQIGTTSDGTKVNEFLGIPFAAPPVGKLRFEKPKQPTTWTKPVNATTYSKGCIPCAKPGTAAERALVSEDCLYLNVWTPNLQGQMPVFFFIHGGAYEIGSAYDFDAVAFRESYARRGIVMVSIQYRLGPFGFLTLNDSLITPNLGLWDQAFALQWVQANIGSFGGNSKQVTIMGQSAGSESCSQLTLSPKTQNLFQQVIQMSGSSIAANARGTNNLEFSKNWTTRLGCDLKTDYKTCLQSRTVDEFWTVRSNNLWGCGPDDLNFLGFAPIIDGDFLPKQPEDALKTVPKYPTIFGLNQVEGRSFTIQVYIMAFGGYSSTEAEQATQDILTYYQRGHNPFDARFWVERYVETYSDWLMNVPVLREAVAKLQAGSPVYAFLMDYDNPNTWPINNPAQGSTHTSEFPYTFGMMADFNYTQDDLIVEKYIQDAFVQFLKTGNPSNTAMPWNPFTLENHEYLSLKPKPEMKNDWFGDSYRFWTNFMKKYKYDWITYQNWT</sequence>
<dbReference type="AlphaFoldDB" id="A0AAF3FAQ2"/>
<comment type="similarity">
    <text evidence="1 4">Belongs to the type-B carboxylesterase/lipase family.</text>
</comment>
<dbReference type="InterPro" id="IPR019819">
    <property type="entry name" value="Carboxylesterase_B_CS"/>
</dbReference>
<dbReference type="InterPro" id="IPR050309">
    <property type="entry name" value="Type-B_Carboxylest/Lipase"/>
</dbReference>
<feature type="domain" description="Carboxylesterase type B" evidence="5">
    <location>
        <begin position="10"/>
        <end position="481"/>
    </location>
</feature>